<reference evidence="8 9" key="1">
    <citation type="journal article" date="2019" name="Int. J. Syst. Evol. Microbiol.">
        <title>The Global Catalogue of Microorganisms (GCM) 10K type strain sequencing project: providing services to taxonomists for standard genome sequencing and annotation.</title>
        <authorList>
            <consortium name="The Broad Institute Genomics Platform"/>
            <consortium name="The Broad Institute Genome Sequencing Center for Infectious Disease"/>
            <person name="Wu L."/>
            <person name="Ma J."/>
        </authorList>
    </citation>
    <scope>NUCLEOTIDE SEQUENCE [LARGE SCALE GENOMIC DNA]</scope>
    <source>
        <strain evidence="8 9">JCM 9383</strain>
    </source>
</reference>
<sequence length="310" mass="33580">MIHARGLSRRFRDVDAVRELDIDITEGELVGFLGPNGAGKTTTIRMLTTLLPPTAGEATVAGCDLRTDPVGVRRRIGHVPQSGSAGADREVGDEIRMQARFHGLSAARARARCAELLGALGLDGLDRRPVAALSGGQRRRLDIALGLAHTPRLLFLDEPSTGLDPQSRAGLWELIRELRAEHGITVLLSTHYLDEADVLCDRLLVIDNGRIVATGTPDELKQRVSGDLVLFSCSDPETAATAVRGLPQARDVRFDADGVRFRTDRGDEALAALLRVVEPSRLTSLRVRRPSLDDVFLQLTGHRMEAADAA</sequence>
<keyword evidence="6" id="KW-0046">Antibiotic resistance</keyword>
<dbReference type="InterPro" id="IPR050763">
    <property type="entry name" value="ABC_transporter_ATP-binding"/>
</dbReference>
<dbReference type="EMBL" id="BAAAUX010000010">
    <property type="protein sequence ID" value="GAA2784310.1"/>
    <property type="molecule type" value="Genomic_DNA"/>
</dbReference>
<comment type="caution">
    <text evidence="8">The sequence shown here is derived from an EMBL/GenBank/DDBJ whole genome shotgun (WGS) entry which is preliminary data.</text>
</comment>
<dbReference type="PROSITE" id="PS00211">
    <property type="entry name" value="ABC_TRANSPORTER_1"/>
    <property type="match status" value="1"/>
</dbReference>
<keyword evidence="5 8" id="KW-0067">ATP-binding</keyword>
<evidence type="ECO:0000256" key="3">
    <source>
        <dbReference type="ARBA" id="ARBA00022448"/>
    </source>
</evidence>
<keyword evidence="3" id="KW-0813">Transport</keyword>
<evidence type="ECO:0000256" key="1">
    <source>
        <dbReference type="ARBA" id="ARBA00004202"/>
    </source>
</evidence>
<keyword evidence="9" id="KW-1185">Reference proteome</keyword>
<dbReference type="SUPFAM" id="SSF52540">
    <property type="entry name" value="P-loop containing nucleoside triphosphate hydrolases"/>
    <property type="match status" value="1"/>
</dbReference>
<organism evidence="8 9">
    <name type="scientific">Saccharopolyspora taberi</name>
    <dbReference type="NCBI Taxonomy" id="60895"/>
    <lineage>
        <taxon>Bacteria</taxon>
        <taxon>Bacillati</taxon>
        <taxon>Actinomycetota</taxon>
        <taxon>Actinomycetes</taxon>
        <taxon>Pseudonocardiales</taxon>
        <taxon>Pseudonocardiaceae</taxon>
        <taxon>Saccharopolyspora</taxon>
    </lineage>
</organism>
<evidence type="ECO:0000256" key="4">
    <source>
        <dbReference type="ARBA" id="ARBA00022741"/>
    </source>
</evidence>
<dbReference type="RefSeq" id="WP_344679034.1">
    <property type="nucleotide sequence ID" value="NZ_BAAAUX010000010.1"/>
</dbReference>
<dbReference type="InterPro" id="IPR003439">
    <property type="entry name" value="ABC_transporter-like_ATP-bd"/>
</dbReference>
<dbReference type="InterPro" id="IPR017871">
    <property type="entry name" value="ABC_transporter-like_CS"/>
</dbReference>
<dbReference type="InterPro" id="IPR025302">
    <property type="entry name" value="DrrA1/2-like_C"/>
</dbReference>
<dbReference type="SMART" id="SM00382">
    <property type="entry name" value="AAA"/>
    <property type="match status" value="1"/>
</dbReference>
<dbReference type="PANTHER" id="PTHR42711:SF5">
    <property type="entry name" value="ABC TRANSPORTER ATP-BINDING PROTEIN NATA"/>
    <property type="match status" value="1"/>
</dbReference>
<dbReference type="InterPro" id="IPR027417">
    <property type="entry name" value="P-loop_NTPase"/>
</dbReference>
<dbReference type="Pfam" id="PF00005">
    <property type="entry name" value="ABC_tran"/>
    <property type="match status" value="1"/>
</dbReference>
<protein>
    <submittedName>
        <fullName evidence="8">ATP-binding cassette domain-containing protein</fullName>
    </submittedName>
</protein>
<accession>A0ABN3V8Y9</accession>
<dbReference type="GO" id="GO:0005524">
    <property type="term" value="F:ATP binding"/>
    <property type="evidence" value="ECO:0007669"/>
    <property type="project" value="UniProtKB-KW"/>
</dbReference>
<evidence type="ECO:0000256" key="2">
    <source>
        <dbReference type="ARBA" id="ARBA00005417"/>
    </source>
</evidence>
<dbReference type="Proteomes" id="UP001500979">
    <property type="component" value="Unassembled WGS sequence"/>
</dbReference>
<proteinExistence type="inferred from homology"/>
<name>A0ABN3V8Y9_9PSEU</name>
<evidence type="ECO:0000313" key="8">
    <source>
        <dbReference type="EMBL" id="GAA2784310.1"/>
    </source>
</evidence>
<feature type="domain" description="ABC transporter" evidence="7">
    <location>
        <begin position="2"/>
        <end position="233"/>
    </location>
</feature>
<comment type="similarity">
    <text evidence="2">Belongs to the ABC transporter superfamily.</text>
</comment>
<comment type="subcellular location">
    <subcellularLocation>
        <location evidence="1">Cell membrane</location>
        <topology evidence="1">Peripheral membrane protein</topology>
    </subcellularLocation>
</comment>
<dbReference type="PROSITE" id="PS50893">
    <property type="entry name" value="ABC_TRANSPORTER_2"/>
    <property type="match status" value="1"/>
</dbReference>
<dbReference type="InterPro" id="IPR003593">
    <property type="entry name" value="AAA+_ATPase"/>
</dbReference>
<dbReference type="Pfam" id="PF13732">
    <property type="entry name" value="DrrA1-3_C"/>
    <property type="match status" value="1"/>
</dbReference>
<dbReference type="Gene3D" id="3.40.50.300">
    <property type="entry name" value="P-loop containing nucleotide triphosphate hydrolases"/>
    <property type="match status" value="1"/>
</dbReference>
<dbReference type="PANTHER" id="PTHR42711">
    <property type="entry name" value="ABC TRANSPORTER ATP-BINDING PROTEIN"/>
    <property type="match status" value="1"/>
</dbReference>
<evidence type="ECO:0000259" key="7">
    <source>
        <dbReference type="PROSITE" id="PS50893"/>
    </source>
</evidence>
<evidence type="ECO:0000256" key="6">
    <source>
        <dbReference type="ARBA" id="ARBA00023251"/>
    </source>
</evidence>
<evidence type="ECO:0000313" key="9">
    <source>
        <dbReference type="Proteomes" id="UP001500979"/>
    </source>
</evidence>
<gene>
    <name evidence="8" type="ORF">GCM10010470_17970</name>
</gene>
<evidence type="ECO:0000256" key="5">
    <source>
        <dbReference type="ARBA" id="ARBA00022840"/>
    </source>
</evidence>
<keyword evidence="4" id="KW-0547">Nucleotide-binding</keyword>